<dbReference type="EMBL" id="CSWP01000015">
    <property type="protein sequence ID" value="CPV73086.1"/>
    <property type="molecule type" value="Genomic_DNA"/>
</dbReference>
<protein>
    <submittedName>
        <fullName evidence="3">Zinc ribbon domain protein</fullName>
    </submittedName>
</protein>
<proteinExistence type="predicted"/>
<organism evidence="3 4">
    <name type="scientific">Mycobacteroides abscessus</name>
    <dbReference type="NCBI Taxonomy" id="36809"/>
    <lineage>
        <taxon>Bacteria</taxon>
        <taxon>Bacillati</taxon>
        <taxon>Actinomycetota</taxon>
        <taxon>Actinomycetes</taxon>
        <taxon>Mycobacteriales</taxon>
        <taxon>Mycobacteriaceae</taxon>
        <taxon>Mycobacteroides</taxon>
    </lineage>
</organism>
<evidence type="ECO:0000313" key="4">
    <source>
        <dbReference type="Proteomes" id="UP000045782"/>
    </source>
</evidence>
<accession>A0A0U0ZW82</accession>
<name>A0A0U0ZW82_9MYCO</name>
<feature type="region of interest" description="Disordered" evidence="1">
    <location>
        <begin position="49"/>
        <end position="93"/>
    </location>
</feature>
<sequence>MALYQYRCTSCGDTSCNFPLATAPDAVPCPGCPDSARRVFGIAGVGRGPSSRMDLLDSTQRSASEPRVVSALPRARRSVPTTSNPLHRKLPRP</sequence>
<dbReference type="Proteomes" id="UP000045782">
    <property type="component" value="Unassembled WGS sequence"/>
</dbReference>
<dbReference type="NCBIfam" id="TIGR02605">
    <property type="entry name" value="CxxC_CxxC_SSSS"/>
    <property type="match status" value="1"/>
</dbReference>
<dbReference type="AlphaFoldDB" id="A0A0U0ZW82"/>
<dbReference type="InterPro" id="IPR013429">
    <property type="entry name" value="Regulatory_FmdB_Zinc_ribbon"/>
</dbReference>
<dbReference type="SMART" id="SM00834">
    <property type="entry name" value="CxxC_CXXC_SSSS"/>
    <property type="match status" value="1"/>
</dbReference>
<evidence type="ECO:0000256" key="1">
    <source>
        <dbReference type="SAM" id="MobiDB-lite"/>
    </source>
</evidence>
<evidence type="ECO:0000259" key="2">
    <source>
        <dbReference type="SMART" id="SM00834"/>
    </source>
</evidence>
<evidence type="ECO:0000313" key="3">
    <source>
        <dbReference type="EMBL" id="CPV73086.1"/>
    </source>
</evidence>
<reference evidence="3 4" key="1">
    <citation type="submission" date="2015-03" db="EMBL/GenBank/DDBJ databases">
        <authorList>
            <person name="Murphy D."/>
        </authorList>
    </citation>
    <scope>NUCLEOTIDE SEQUENCE [LARGE SCALE GENOMIC DNA]</scope>
    <source>
        <strain evidence="3 4">PAP088</strain>
    </source>
</reference>
<gene>
    <name evidence="3" type="ORF">ERS075579_05250</name>
</gene>
<feature type="domain" description="Putative regulatory protein FmdB zinc ribbon" evidence="2">
    <location>
        <begin position="1"/>
        <end position="41"/>
    </location>
</feature>